<dbReference type="EMBL" id="JAHRWL010000002">
    <property type="protein sequence ID" value="MBV2360620.1"/>
    <property type="molecule type" value="Genomic_DNA"/>
</dbReference>
<sequence>MIALLGLAARHGRWMLVAGLAAGLGLPGVAAALKPWLPELVTALMFAAALRIGPDRASGALGALRGLAGMVALYQVVLPLAVAAIALTLGVLETPVAMALLFVAAAAPIAGSPNLTILSGGDPLPALRFLVAATCVLPLTVLPVFALAPALGGAGAVAWAALRLTVVILGATAVAFAIRRFVLPDPGPRGIAAIDGASAILMAVVVVGLMAAAGPTLRSDPVLFLAWLALAFAVNFGLQLMALAALRGHPDATPLAIIAGNRNIALFLVALPPAVFDPLLIFVACYQIPMYLTPLVMGPLYRRLSA</sequence>
<keyword evidence="1" id="KW-0812">Transmembrane</keyword>
<accession>A0ABS6N9D7</accession>
<protein>
    <recommendedName>
        <fullName evidence="4">Na+-dependent transporter</fullName>
    </recommendedName>
</protein>
<keyword evidence="3" id="KW-1185">Reference proteome</keyword>
<dbReference type="RefSeq" id="WP_217778889.1">
    <property type="nucleotide sequence ID" value="NZ_JAHRWL010000002.1"/>
</dbReference>
<evidence type="ECO:0000313" key="3">
    <source>
        <dbReference type="Proteomes" id="UP001166293"/>
    </source>
</evidence>
<dbReference type="Proteomes" id="UP001166293">
    <property type="component" value="Unassembled WGS sequence"/>
</dbReference>
<evidence type="ECO:0000313" key="2">
    <source>
        <dbReference type="EMBL" id="MBV2360620.1"/>
    </source>
</evidence>
<feature type="transmembrane region" description="Helical" evidence="1">
    <location>
        <begin position="12"/>
        <end position="30"/>
    </location>
</feature>
<reference evidence="2" key="1">
    <citation type="submission" date="2021-06" db="EMBL/GenBank/DDBJ databases">
        <title>Thalassococcus sp. CAU 1522 isolated from sea sand, Republic of Korea.</title>
        <authorList>
            <person name="Kim W."/>
        </authorList>
    </citation>
    <scope>NUCLEOTIDE SEQUENCE</scope>
    <source>
        <strain evidence="2">CAU 1522</strain>
    </source>
</reference>
<proteinExistence type="predicted"/>
<evidence type="ECO:0008006" key="4">
    <source>
        <dbReference type="Google" id="ProtNLM"/>
    </source>
</evidence>
<feature type="transmembrane region" description="Helical" evidence="1">
    <location>
        <begin position="190"/>
        <end position="212"/>
    </location>
</feature>
<feature type="transmembrane region" description="Helical" evidence="1">
    <location>
        <begin position="129"/>
        <end position="151"/>
    </location>
</feature>
<keyword evidence="1" id="KW-1133">Transmembrane helix</keyword>
<comment type="caution">
    <text evidence="2">The sequence shown here is derived from an EMBL/GenBank/DDBJ whole genome shotgun (WGS) entry which is preliminary data.</text>
</comment>
<feature type="transmembrane region" description="Helical" evidence="1">
    <location>
        <begin position="224"/>
        <end position="246"/>
    </location>
</feature>
<organism evidence="2 3">
    <name type="scientific">Thalassococcus arenae</name>
    <dbReference type="NCBI Taxonomy" id="2851652"/>
    <lineage>
        <taxon>Bacteria</taxon>
        <taxon>Pseudomonadati</taxon>
        <taxon>Pseudomonadota</taxon>
        <taxon>Alphaproteobacteria</taxon>
        <taxon>Rhodobacterales</taxon>
        <taxon>Roseobacteraceae</taxon>
        <taxon>Thalassococcus</taxon>
    </lineage>
</organism>
<gene>
    <name evidence="2" type="ORF">KUH32_12610</name>
</gene>
<feature type="transmembrane region" description="Helical" evidence="1">
    <location>
        <begin position="96"/>
        <end position="117"/>
    </location>
</feature>
<feature type="transmembrane region" description="Helical" evidence="1">
    <location>
        <begin position="157"/>
        <end position="178"/>
    </location>
</feature>
<keyword evidence="1" id="KW-0472">Membrane</keyword>
<feature type="transmembrane region" description="Helical" evidence="1">
    <location>
        <begin position="66"/>
        <end position="90"/>
    </location>
</feature>
<evidence type="ECO:0000256" key="1">
    <source>
        <dbReference type="SAM" id="Phobius"/>
    </source>
</evidence>
<name>A0ABS6N9D7_9RHOB</name>